<sequence>MPDHVVQFQHLIEELPSVFFVYDLASQRVTYVNPAYERMWNGHREQVNEELPDLLARLHPDDRDYAADCFARLSQGLLRENVELRLLGPGEEVQWLCVRAYYRPDNGHDTLSGFIDDITVEKAYSQNAEKFNTKKNSTLEILSHDLAGPLRLMQSMTGQLNQQLQEHPDPHLHELLRVIMVTCGESVDMIHDFVDNEFFESSNVELKRERVNLVERVGIMVDNYQRTELTLGLTFSLEASAATIYASIDENKFMQVLNNLVGNAIKFTPAGGHIRVGLRESADHVLATVADDGIGIPTDVQGELFERFTRARRPGLRGEKSTGLGMSIVRTIVLLHEGRIWFESEEGEGTTFYIEVPKGV</sequence>
<dbReference type="PANTHER" id="PTHR43711">
    <property type="entry name" value="TWO-COMPONENT HISTIDINE KINASE"/>
    <property type="match status" value="1"/>
</dbReference>
<dbReference type="CDD" id="cd00075">
    <property type="entry name" value="HATPase"/>
    <property type="match status" value="1"/>
</dbReference>
<evidence type="ECO:0000256" key="5">
    <source>
        <dbReference type="ARBA" id="ARBA00023012"/>
    </source>
</evidence>
<dbReference type="Proteomes" id="UP000830401">
    <property type="component" value="Chromosome"/>
</dbReference>
<dbReference type="Pfam" id="PF13188">
    <property type="entry name" value="PAS_8"/>
    <property type="match status" value="1"/>
</dbReference>
<evidence type="ECO:0000259" key="6">
    <source>
        <dbReference type="PROSITE" id="PS50109"/>
    </source>
</evidence>
<keyword evidence="8" id="KW-0067">ATP-binding</keyword>
<evidence type="ECO:0000256" key="3">
    <source>
        <dbReference type="ARBA" id="ARBA00022679"/>
    </source>
</evidence>
<evidence type="ECO:0000256" key="1">
    <source>
        <dbReference type="ARBA" id="ARBA00000085"/>
    </source>
</evidence>
<dbReference type="InterPro" id="IPR050736">
    <property type="entry name" value="Sensor_HK_Regulatory"/>
</dbReference>
<dbReference type="Gene3D" id="1.10.287.130">
    <property type="match status" value="1"/>
</dbReference>
<dbReference type="InterPro" id="IPR004358">
    <property type="entry name" value="Sig_transdc_His_kin-like_C"/>
</dbReference>
<dbReference type="Gene3D" id="3.30.450.20">
    <property type="entry name" value="PAS domain"/>
    <property type="match status" value="1"/>
</dbReference>
<keyword evidence="5" id="KW-0902">Two-component regulatory system</keyword>
<dbReference type="SUPFAM" id="SSF47384">
    <property type="entry name" value="Homodimeric domain of signal transducing histidine kinase"/>
    <property type="match status" value="1"/>
</dbReference>
<dbReference type="SMART" id="SM00091">
    <property type="entry name" value="PAS"/>
    <property type="match status" value="1"/>
</dbReference>
<proteinExistence type="predicted"/>
<dbReference type="InterPro" id="IPR036097">
    <property type="entry name" value="HisK_dim/P_sf"/>
</dbReference>
<dbReference type="PRINTS" id="PR00344">
    <property type="entry name" value="BCTRLSENSOR"/>
</dbReference>
<dbReference type="GO" id="GO:0005524">
    <property type="term" value="F:ATP binding"/>
    <property type="evidence" value="ECO:0007669"/>
    <property type="project" value="UniProtKB-KW"/>
</dbReference>
<evidence type="ECO:0000256" key="4">
    <source>
        <dbReference type="ARBA" id="ARBA00022777"/>
    </source>
</evidence>
<comment type="catalytic activity">
    <reaction evidence="1">
        <text>ATP + protein L-histidine = ADP + protein N-phospho-L-histidine.</text>
        <dbReference type="EC" id="2.7.13.3"/>
    </reaction>
</comment>
<keyword evidence="9" id="KW-1185">Reference proteome</keyword>
<feature type="domain" description="PAS" evidence="7">
    <location>
        <begin position="4"/>
        <end position="80"/>
    </location>
</feature>
<keyword evidence="4" id="KW-0418">Kinase</keyword>
<gene>
    <name evidence="8" type="ORF">MUN86_21125</name>
</gene>
<dbReference type="EC" id="2.7.13.3" evidence="2"/>
<dbReference type="InterPro" id="IPR003594">
    <property type="entry name" value="HATPase_dom"/>
</dbReference>
<dbReference type="PROSITE" id="PS50112">
    <property type="entry name" value="PAS"/>
    <property type="match status" value="1"/>
</dbReference>
<organism evidence="8 9">
    <name type="scientific">Hymenobacter volaticus</name>
    <dbReference type="NCBI Taxonomy" id="2932254"/>
    <lineage>
        <taxon>Bacteria</taxon>
        <taxon>Pseudomonadati</taxon>
        <taxon>Bacteroidota</taxon>
        <taxon>Cytophagia</taxon>
        <taxon>Cytophagales</taxon>
        <taxon>Hymenobacteraceae</taxon>
        <taxon>Hymenobacter</taxon>
    </lineage>
</organism>
<dbReference type="PROSITE" id="PS50109">
    <property type="entry name" value="HIS_KIN"/>
    <property type="match status" value="1"/>
</dbReference>
<reference evidence="8" key="1">
    <citation type="submission" date="2022-04" db="EMBL/GenBank/DDBJ databases">
        <title>Hymenobacter sp. isolated from the air.</title>
        <authorList>
            <person name="Won M."/>
            <person name="Lee C.-M."/>
            <person name="Woen H.-Y."/>
            <person name="Kwon S.-W."/>
        </authorList>
    </citation>
    <scope>NUCLEOTIDE SEQUENCE</scope>
    <source>
        <strain evidence="8">5420S-77</strain>
    </source>
</reference>
<evidence type="ECO:0000313" key="9">
    <source>
        <dbReference type="Proteomes" id="UP000830401"/>
    </source>
</evidence>
<protein>
    <recommendedName>
        <fullName evidence="2">histidine kinase</fullName>
        <ecNumber evidence="2">2.7.13.3</ecNumber>
    </recommendedName>
</protein>
<evidence type="ECO:0000259" key="7">
    <source>
        <dbReference type="PROSITE" id="PS50112"/>
    </source>
</evidence>
<dbReference type="RefSeq" id="WP_245119965.1">
    <property type="nucleotide sequence ID" value="NZ_CP095061.1"/>
</dbReference>
<name>A0ABY4G513_9BACT</name>
<dbReference type="InterPro" id="IPR035965">
    <property type="entry name" value="PAS-like_dom_sf"/>
</dbReference>
<dbReference type="InterPro" id="IPR036890">
    <property type="entry name" value="HATPase_C_sf"/>
</dbReference>
<dbReference type="EMBL" id="CP095061">
    <property type="protein sequence ID" value="UOQ65985.1"/>
    <property type="molecule type" value="Genomic_DNA"/>
</dbReference>
<accession>A0ABY4G513</accession>
<feature type="domain" description="Histidine kinase" evidence="6">
    <location>
        <begin position="141"/>
        <end position="360"/>
    </location>
</feature>
<dbReference type="SMART" id="SM00387">
    <property type="entry name" value="HATPase_c"/>
    <property type="match status" value="1"/>
</dbReference>
<dbReference type="InterPro" id="IPR005467">
    <property type="entry name" value="His_kinase_dom"/>
</dbReference>
<keyword evidence="8" id="KW-0547">Nucleotide-binding</keyword>
<evidence type="ECO:0000256" key="2">
    <source>
        <dbReference type="ARBA" id="ARBA00012438"/>
    </source>
</evidence>
<dbReference type="Pfam" id="PF02518">
    <property type="entry name" value="HATPase_c"/>
    <property type="match status" value="1"/>
</dbReference>
<evidence type="ECO:0000313" key="8">
    <source>
        <dbReference type="EMBL" id="UOQ65985.1"/>
    </source>
</evidence>
<dbReference type="SUPFAM" id="SSF55785">
    <property type="entry name" value="PYP-like sensor domain (PAS domain)"/>
    <property type="match status" value="1"/>
</dbReference>
<dbReference type="SUPFAM" id="SSF55874">
    <property type="entry name" value="ATPase domain of HSP90 chaperone/DNA topoisomerase II/histidine kinase"/>
    <property type="match status" value="1"/>
</dbReference>
<dbReference type="InterPro" id="IPR000014">
    <property type="entry name" value="PAS"/>
</dbReference>
<dbReference type="PANTHER" id="PTHR43711:SF1">
    <property type="entry name" value="HISTIDINE KINASE 1"/>
    <property type="match status" value="1"/>
</dbReference>
<keyword evidence="3" id="KW-0808">Transferase</keyword>
<dbReference type="Gene3D" id="3.30.565.10">
    <property type="entry name" value="Histidine kinase-like ATPase, C-terminal domain"/>
    <property type="match status" value="1"/>
</dbReference>
<dbReference type="CDD" id="cd00130">
    <property type="entry name" value="PAS"/>
    <property type="match status" value="1"/>
</dbReference>